<gene>
    <name evidence="1" type="ORF">GCM10022250_25870</name>
</gene>
<reference evidence="2" key="1">
    <citation type="journal article" date="2019" name="Int. J. Syst. Evol. Microbiol.">
        <title>The Global Catalogue of Microorganisms (GCM) 10K type strain sequencing project: providing services to taxonomists for standard genome sequencing and annotation.</title>
        <authorList>
            <consortium name="The Broad Institute Genomics Platform"/>
            <consortium name="The Broad Institute Genome Sequencing Center for Infectious Disease"/>
            <person name="Wu L."/>
            <person name="Ma J."/>
        </authorList>
    </citation>
    <scope>NUCLEOTIDE SEQUENCE [LARGE SCALE GENOMIC DNA]</scope>
    <source>
        <strain evidence="2">JCM 17386</strain>
    </source>
</reference>
<dbReference type="RefSeq" id="WP_229354290.1">
    <property type="nucleotide sequence ID" value="NZ_BAABAO010000010.1"/>
</dbReference>
<organism evidence="1 2">
    <name type="scientific">Flavobacterium chungbukense</name>
    <dbReference type="NCBI Taxonomy" id="877464"/>
    <lineage>
        <taxon>Bacteria</taxon>
        <taxon>Pseudomonadati</taxon>
        <taxon>Bacteroidota</taxon>
        <taxon>Flavobacteriia</taxon>
        <taxon>Flavobacteriales</taxon>
        <taxon>Flavobacteriaceae</taxon>
        <taxon>Flavobacterium</taxon>
    </lineage>
</organism>
<evidence type="ECO:0000313" key="1">
    <source>
        <dbReference type="EMBL" id="GAA4132757.1"/>
    </source>
</evidence>
<evidence type="ECO:0008006" key="3">
    <source>
        <dbReference type="Google" id="ProtNLM"/>
    </source>
</evidence>
<evidence type="ECO:0000313" key="2">
    <source>
        <dbReference type="Proteomes" id="UP001501333"/>
    </source>
</evidence>
<keyword evidence="2" id="KW-1185">Reference proteome</keyword>
<comment type="caution">
    <text evidence="1">The sequence shown here is derived from an EMBL/GenBank/DDBJ whole genome shotgun (WGS) entry which is preliminary data.</text>
</comment>
<name>A0ABP7YAQ9_9FLAO</name>
<proteinExistence type="predicted"/>
<accession>A0ABP7YAQ9</accession>
<sequence>MTYLKKIFLVIPSFLISCSSRLYVENYDPINAFLDTQNLDKRREYILQSDKELNLQALRIFNSGEGNQHITYPTDSIDYTDGLFVEKHWKKMYKEYAGDTIKKYWKKEDFPHYNFILEKGTGLTLKESFLRKYKDSRINEMIILSEPMYYLLSKNIF</sequence>
<dbReference type="EMBL" id="BAABAO010000010">
    <property type="protein sequence ID" value="GAA4132757.1"/>
    <property type="molecule type" value="Genomic_DNA"/>
</dbReference>
<dbReference type="Proteomes" id="UP001501333">
    <property type="component" value="Unassembled WGS sequence"/>
</dbReference>
<protein>
    <recommendedName>
        <fullName evidence="3">Lipoprotein</fullName>
    </recommendedName>
</protein>
<dbReference type="PROSITE" id="PS51257">
    <property type="entry name" value="PROKAR_LIPOPROTEIN"/>
    <property type="match status" value="1"/>
</dbReference>